<dbReference type="Gene3D" id="3.30.110.20">
    <property type="entry name" value="Alba-like domain"/>
    <property type="match status" value="1"/>
</dbReference>
<dbReference type="Pfam" id="PF04232">
    <property type="entry name" value="SpoVS"/>
    <property type="match status" value="1"/>
</dbReference>
<evidence type="ECO:0000313" key="1">
    <source>
        <dbReference type="EMBL" id="OGD16376.1"/>
    </source>
</evidence>
<dbReference type="EMBL" id="MEYH01000035">
    <property type="protein sequence ID" value="OGD16376.1"/>
    <property type="molecule type" value="Genomic_DNA"/>
</dbReference>
<protein>
    <submittedName>
        <fullName evidence="1">Stage V sporulation protein S</fullName>
    </submittedName>
</protein>
<dbReference type="InterPro" id="IPR007347">
    <property type="entry name" value="SpoVS"/>
</dbReference>
<dbReference type="GO" id="GO:0003676">
    <property type="term" value="F:nucleic acid binding"/>
    <property type="evidence" value="ECO:0007669"/>
    <property type="project" value="InterPro"/>
</dbReference>
<proteinExistence type="predicted"/>
<dbReference type="AlphaFoldDB" id="A0A1F5ADE4"/>
<dbReference type="Proteomes" id="UP000177701">
    <property type="component" value="Unassembled WGS sequence"/>
</dbReference>
<comment type="caution">
    <text evidence="1">The sequence shown here is derived from an EMBL/GenBank/DDBJ whole genome shotgun (WGS) entry which is preliminary data.</text>
</comment>
<sequence>MELLKVSSKSNPKAVAGALSGVIREEGKAELQAIGAGAVNQAVKAIAIARGFTATSGVNLVCIPAFVDVEIEGEERTAIKFLVMPG</sequence>
<evidence type="ECO:0000313" key="2">
    <source>
        <dbReference type="Proteomes" id="UP000177701"/>
    </source>
</evidence>
<gene>
    <name evidence="1" type="ORF">A2V47_02705</name>
</gene>
<dbReference type="PANTHER" id="PTHR35331:SF1">
    <property type="entry name" value="STAGE V SPORULATION PROTEIN S"/>
    <property type="match status" value="1"/>
</dbReference>
<organism evidence="1 2">
    <name type="scientific">Candidatus Sediminicultor quintus</name>
    <dbReference type="NCBI Taxonomy" id="1797291"/>
    <lineage>
        <taxon>Bacteria</taxon>
        <taxon>Pseudomonadati</taxon>
        <taxon>Atribacterota</taxon>
        <taxon>Candidatus Phoenicimicrobiia</taxon>
        <taxon>Candidatus Pheonicimicrobiales</taxon>
        <taxon>Candidatus Phoenicimicrobiaceae</taxon>
        <taxon>Candidatus Sediminicultor</taxon>
    </lineage>
</organism>
<dbReference type="STRING" id="1797291.A2V47_02705"/>
<reference evidence="1 2" key="1">
    <citation type="journal article" date="2016" name="Nat. Commun.">
        <title>Thousands of microbial genomes shed light on interconnected biogeochemical processes in an aquifer system.</title>
        <authorList>
            <person name="Anantharaman K."/>
            <person name="Brown C.T."/>
            <person name="Hug L.A."/>
            <person name="Sharon I."/>
            <person name="Castelle C.J."/>
            <person name="Probst A.J."/>
            <person name="Thomas B.C."/>
            <person name="Singh A."/>
            <person name="Wilkins M.J."/>
            <person name="Karaoz U."/>
            <person name="Brodie E.L."/>
            <person name="Williams K.H."/>
            <person name="Hubbard S.S."/>
            <person name="Banfield J.F."/>
        </authorList>
    </citation>
    <scope>NUCLEOTIDE SEQUENCE [LARGE SCALE GENOMIC DNA]</scope>
</reference>
<dbReference type="PANTHER" id="PTHR35331">
    <property type="entry name" value="STAGE V SPORULATION PROTEIN S"/>
    <property type="match status" value="1"/>
</dbReference>
<name>A0A1F5ADE4_9BACT</name>
<dbReference type="InterPro" id="IPR036882">
    <property type="entry name" value="Alba-like_dom_sf"/>
</dbReference>
<accession>A0A1F5ADE4</accession>